<evidence type="ECO:0000256" key="6">
    <source>
        <dbReference type="RuleBase" id="RU367087"/>
    </source>
</evidence>
<evidence type="ECO:0000256" key="1">
    <source>
        <dbReference type="ARBA" id="ARBA00008361"/>
    </source>
</evidence>
<dbReference type="PANTHER" id="PTHR12315">
    <property type="entry name" value="BICOID-INTERACTING PROTEIN RELATED"/>
    <property type="match status" value="1"/>
</dbReference>
<keyword evidence="3 6" id="KW-0808">Transferase</keyword>
<dbReference type="Pfam" id="PF06859">
    <property type="entry name" value="Bin3"/>
    <property type="match status" value="1"/>
</dbReference>
<evidence type="ECO:0000313" key="9">
    <source>
        <dbReference type="Proteomes" id="UP000700596"/>
    </source>
</evidence>
<dbReference type="GO" id="GO:0017069">
    <property type="term" value="F:snRNA binding"/>
    <property type="evidence" value="ECO:0007669"/>
    <property type="project" value="TreeGrafter"/>
</dbReference>
<gene>
    <name evidence="8" type="ORF">B0J11DRAFT_552565</name>
</gene>
<name>A0A9P9DCC0_9PLEO</name>
<dbReference type="Proteomes" id="UP000700596">
    <property type="component" value="Unassembled WGS sequence"/>
</dbReference>
<evidence type="ECO:0000313" key="8">
    <source>
        <dbReference type="EMBL" id="KAH7117840.1"/>
    </source>
</evidence>
<dbReference type="PROSITE" id="PS51515">
    <property type="entry name" value="BIN3_SAM"/>
    <property type="match status" value="1"/>
</dbReference>
<evidence type="ECO:0000259" key="7">
    <source>
        <dbReference type="PROSITE" id="PS51515"/>
    </source>
</evidence>
<dbReference type="Gene3D" id="3.40.50.150">
    <property type="entry name" value="Vaccinia Virus protein VP39"/>
    <property type="match status" value="1"/>
</dbReference>
<dbReference type="SUPFAM" id="SSF53335">
    <property type="entry name" value="S-adenosyl-L-methionine-dependent methyltransferases"/>
    <property type="match status" value="1"/>
</dbReference>
<dbReference type="CDD" id="cd02440">
    <property type="entry name" value="AdoMet_MTases"/>
    <property type="match status" value="1"/>
</dbReference>
<dbReference type="InterPro" id="IPR039772">
    <property type="entry name" value="Bin3-like"/>
</dbReference>
<evidence type="ECO:0000256" key="4">
    <source>
        <dbReference type="ARBA" id="ARBA00022691"/>
    </source>
</evidence>
<dbReference type="GO" id="GO:0040031">
    <property type="term" value="P:snRNA modification"/>
    <property type="evidence" value="ECO:0007669"/>
    <property type="project" value="TreeGrafter"/>
</dbReference>
<reference evidence="8" key="1">
    <citation type="journal article" date="2021" name="Nat. Commun.">
        <title>Genetic determinants of endophytism in the Arabidopsis root mycobiome.</title>
        <authorList>
            <person name="Mesny F."/>
            <person name="Miyauchi S."/>
            <person name="Thiergart T."/>
            <person name="Pickel B."/>
            <person name="Atanasova L."/>
            <person name="Karlsson M."/>
            <person name="Huettel B."/>
            <person name="Barry K.W."/>
            <person name="Haridas S."/>
            <person name="Chen C."/>
            <person name="Bauer D."/>
            <person name="Andreopoulos W."/>
            <person name="Pangilinan J."/>
            <person name="LaButti K."/>
            <person name="Riley R."/>
            <person name="Lipzen A."/>
            <person name="Clum A."/>
            <person name="Drula E."/>
            <person name="Henrissat B."/>
            <person name="Kohler A."/>
            <person name="Grigoriev I.V."/>
            <person name="Martin F.M."/>
            <person name="Hacquard S."/>
        </authorList>
    </citation>
    <scope>NUCLEOTIDE SEQUENCE</scope>
    <source>
        <strain evidence="8">MPI-CAGE-CH-0243</strain>
    </source>
</reference>
<feature type="domain" description="Bin3-type SAM" evidence="7">
    <location>
        <begin position="1"/>
        <end position="222"/>
    </location>
</feature>
<dbReference type="EMBL" id="JAGMWT010000013">
    <property type="protein sequence ID" value="KAH7117840.1"/>
    <property type="molecule type" value="Genomic_DNA"/>
</dbReference>
<keyword evidence="9" id="KW-1185">Reference proteome</keyword>
<dbReference type="GO" id="GO:0008173">
    <property type="term" value="F:RNA methyltransferase activity"/>
    <property type="evidence" value="ECO:0007669"/>
    <property type="project" value="UniProtKB-UniRule"/>
</dbReference>
<dbReference type="InterPro" id="IPR029063">
    <property type="entry name" value="SAM-dependent_MTases_sf"/>
</dbReference>
<comment type="caution">
    <text evidence="8">The sequence shown here is derived from an EMBL/GenBank/DDBJ whole genome shotgun (WGS) entry which is preliminary data.</text>
</comment>
<dbReference type="GO" id="GO:0008171">
    <property type="term" value="F:O-methyltransferase activity"/>
    <property type="evidence" value="ECO:0007669"/>
    <property type="project" value="UniProtKB-UniRule"/>
</dbReference>
<dbReference type="InterPro" id="IPR024160">
    <property type="entry name" value="BIN3_SAM-bd_dom"/>
</dbReference>
<accession>A0A9P9DCC0</accession>
<dbReference type="OrthoDB" id="540004at2759"/>
<sequence length="222" mass="24753">MIPGLFKAKNVFDLGSNAGRVSCQLVFEFGAASVTGVDIDPGLVRQAESLLALRSSRVLPASEPSHAVVDYFPMSAVLTHGYRFEPQDNASRHLTDWPAVRFISEDWATSENPTTSGPYDVILALSVIKWIHLEHLDHGLLKFFHKCALSLLPGGYLVIELQDWSSYEKAVRCSTAPHFREAFAALKLRPETSFSEILQQHGLNLCATSDTLPRRINIYRKE</sequence>
<evidence type="ECO:0000256" key="5">
    <source>
        <dbReference type="PROSITE-ProRule" id="PRU00848"/>
    </source>
</evidence>
<dbReference type="AlphaFoldDB" id="A0A9P9DCC0"/>
<comment type="similarity">
    <text evidence="1 6">Belongs to the methyltransferase superfamily.</text>
</comment>
<evidence type="ECO:0000256" key="3">
    <source>
        <dbReference type="ARBA" id="ARBA00022679"/>
    </source>
</evidence>
<protein>
    <recommendedName>
        <fullName evidence="6">RNA methyltransferase</fullName>
        <ecNumber evidence="6">2.1.1.-</ecNumber>
    </recommendedName>
</protein>
<evidence type="ECO:0000256" key="2">
    <source>
        <dbReference type="ARBA" id="ARBA00022603"/>
    </source>
</evidence>
<organism evidence="8 9">
    <name type="scientific">Dendryphion nanum</name>
    <dbReference type="NCBI Taxonomy" id="256645"/>
    <lineage>
        <taxon>Eukaryota</taxon>
        <taxon>Fungi</taxon>
        <taxon>Dikarya</taxon>
        <taxon>Ascomycota</taxon>
        <taxon>Pezizomycotina</taxon>
        <taxon>Dothideomycetes</taxon>
        <taxon>Pleosporomycetidae</taxon>
        <taxon>Pleosporales</taxon>
        <taxon>Torulaceae</taxon>
        <taxon>Dendryphion</taxon>
    </lineage>
</organism>
<proteinExistence type="inferred from homology"/>
<dbReference type="EC" id="2.1.1.-" evidence="6"/>
<dbReference type="InterPro" id="IPR010675">
    <property type="entry name" value="Bin3_C"/>
</dbReference>
<keyword evidence="4 5" id="KW-0949">S-adenosyl-L-methionine</keyword>
<dbReference type="GO" id="GO:0032259">
    <property type="term" value="P:methylation"/>
    <property type="evidence" value="ECO:0007669"/>
    <property type="project" value="UniProtKB-KW"/>
</dbReference>
<keyword evidence="2 6" id="KW-0489">Methyltransferase</keyword>
<dbReference type="PANTHER" id="PTHR12315:SF0">
    <property type="entry name" value="7SK SNRNA METHYLPHOSPHATE CAPPING ENZYME"/>
    <property type="match status" value="1"/>
</dbReference>